<dbReference type="AlphaFoldDB" id="A0A955L6F4"/>
<evidence type="ECO:0000256" key="3">
    <source>
        <dbReference type="ARBA" id="ARBA00023015"/>
    </source>
</evidence>
<dbReference type="FunFam" id="1.10.287.180:FF:000001">
    <property type="entry name" value="Transcription elongation factor GreA"/>
    <property type="match status" value="1"/>
</dbReference>
<dbReference type="Pfam" id="PF01272">
    <property type="entry name" value="GreA_GreB"/>
    <property type="match status" value="1"/>
</dbReference>
<organism evidence="9 10">
    <name type="scientific">Candidatus Dojkabacteria bacterium</name>
    <dbReference type="NCBI Taxonomy" id="2099670"/>
    <lineage>
        <taxon>Bacteria</taxon>
        <taxon>Candidatus Dojkabacteria</taxon>
    </lineage>
</organism>
<keyword evidence="4" id="KW-0238">DNA-binding</keyword>
<evidence type="ECO:0000256" key="5">
    <source>
        <dbReference type="ARBA" id="ARBA00023163"/>
    </source>
</evidence>
<gene>
    <name evidence="9" type="ORF">KC909_04050</name>
</gene>
<feature type="domain" description="Transcription elongation factor GreA/GreB C-terminal" evidence="7">
    <location>
        <begin position="82"/>
        <end position="125"/>
    </location>
</feature>
<dbReference type="GO" id="GO:0032784">
    <property type="term" value="P:regulation of DNA-templated transcription elongation"/>
    <property type="evidence" value="ECO:0007669"/>
    <property type="project" value="InterPro"/>
</dbReference>
<reference evidence="9" key="1">
    <citation type="submission" date="2020-04" db="EMBL/GenBank/DDBJ databases">
        <authorList>
            <person name="Zhang T."/>
        </authorList>
    </citation>
    <scope>NUCLEOTIDE SEQUENCE</scope>
    <source>
        <strain evidence="9">HKST-UBA14</strain>
    </source>
</reference>
<dbReference type="Pfam" id="PF03449">
    <property type="entry name" value="GreA_GreB_N"/>
    <property type="match status" value="1"/>
</dbReference>
<dbReference type="Proteomes" id="UP000783287">
    <property type="component" value="Unassembled WGS sequence"/>
</dbReference>
<dbReference type="PROSITE" id="PS00829">
    <property type="entry name" value="GREAB_1"/>
    <property type="match status" value="1"/>
</dbReference>
<dbReference type="GO" id="GO:0070063">
    <property type="term" value="F:RNA polymerase binding"/>
    <property type="evidence" value="ECO:0007669"/>
    <property type="project" value="InterPro"/>
</dbReference>
<dbReference type="GO" id="GO:0006354">
    <property type="term" value="P:DNA-templated transcription elongation"/>
    <property type="evidence" value="ECO:0007669"/>
    <property type="project" value="TreeGrafter"/>
</dbReference>
<evidence type="ECO:0000256" key="2">
    <source>
        <dbReference type="ARBA" id="ARBA00013729"/>
    </source>
</evidence>
<dbReference type="GO" id="GO:0003677">
    <property type="term" value="F:DNA binding"/>
    <property type="evidence" value="ECO:0007669"/>
    <property type="project" value="UniProtKB-KW"/>
</dbReference>
<feature type="domain" description="Transcription elongation factor GreA/GreB N-terminal" evidence="8">
    <location>
        <begin position="8"/>
        <end position="76"/>
    </location>
</feature>
<evidence type="ECO:0000256" key="4">
    <source>
        <dbReference type="ARBA" id="ARBA00023125"/>
    </source>
</evidence>
<dbReference type="InterPro" id="IPR036953">
    <property type="entry name" value="GreA/GreB_C_sf"/>
</dbReference>
<dbReference type="InterPro" id="IPR022691">
    <property type="entry name" value="Tscrpt_elong_fac_GreA/B_N"/>
</dbReference>
<sequence>MDDNSLTFTEEGLKNIEEELEDRKTNVRTKIADDIDKAREQGDLSENAAYKAALEAKEFNENRITELEDMLNRATISEKAEKGLVGIGVKVKLQNLSNNSEYEFDIVGQSEADPVNKKISIESPI</sequence>
<keyword evidence="9" id="KW-0648">Protein biosynthesis</keyword>
<dbReference type="PANTHER" id="PTHR30437">
    <property type="entry name" value="TRANSCRIPTION ELONGATION FACTOR GREA"/>
    <property type="match status" value="1"/>
</dbReference>
<dbReference type="Gene3D" id="1.10.287.180">
    <property type="entry name" value="Transcription elongation factor, GreA/GreB, N-terminal domain"/>
    <property type="match status" value="1"/>
</dbReference>
<dbReference type="SUPFAM" id="SSF46557">
    <property type="entry name" value="GreA transcript cleavage protein, N-terminal domain"/>
    <property type="match status" value="1"/>
</dbReference>
<protein>
    <recommendedName>
        <fullName evidence="2">Transcription elongation factor GreA</fullName>
    </recommendedName>
    <alternativeName>
        <fullName evidence="6">Transcript cleavage factor GreA</fullName>
    </alternativeName>
</protein>
<dbReference type="InterPro" id="IPR036805">
    <property type="entry name" value="Tscrpt_elong_fac_GreA/B_N_sf"/>
</dbReference>
<feature type="non-terminal residue" evidence="9">
    <location>
        <position position="125"/>
    </location>
</feature>
<dbReference type="PANTHER" id="PTHR30437:SF4">
    <property type="entry name" value="TRANSCRIPTION ELONGATION FACTOR GREA"/>
    <property type="match status" value="1"/>
</dbReference>
<keyword evidence="3" id="KW-0805">Transcription regulation</keyword>
<dbReference type="EMBL" id="JAGQLK010000081">
    <property type="protein sequence ID" value="MCA9383513.1"/>
    <property type="molecule type" value="Genomic_DNA"/>
</dbReference>
<keyword evidence="5" id="KW-0804">Transcription</keyword>
<proteinExistence type="inferred from homology"/>
<evidence type="ECO:0000313" key="9">
    <source>
        <dbReference type="EMBL" id="MCA9383513.1"/>
    </source>
</evidence>
<dbReference type="PIRSF" id="PIRSF006092">
    <property type="entry name" value="GreA_GreB"/>
    <property type="match status" value="1"/>
</dbReference>
<dbReference type="SUPFAM" id="SSF54534">
    <property type="entry name" value="FKBP-like"/>
    <property type="match status" value="1"/>
</dbReference>
<keyword evidence="9" id="KW-0251">Elongation factor</keyword>
<accession>A0A955L6F4</accession>
<comment type="similarity">
    <text evidence="1">Belongs to the GreA/GreB family.</text>
</comment>
<evidence type="ECO:0000259" key="8">
    <source>
        <dbReference type="Pfam" id="PF03449"/>
    </source>
</evidence>
<evidence type="ECO:0000256" key="1">
    <source>
        <dbReference type="ARBA" id="ARBA00008213"/>
    </source>
</evidence>
<comment type="caution">
    <text evidence="9">The sequence shown here is derived from an EMBL/GenBank/DDBJ whole genome shotgun (WGS) entry which is preliminary data.</text>
</comment>
<name>A0A955L6F4_9BACT</name>
<dbReference type="InterPro" id="IPR018151">
    <property type="entry name" value="TF_GreA/GreB_CS"/>
</dbReference>
<dbReference type="Gene3D" id="3.10.50.30">
    <property type="entry name" value="Transcription elongation factor, GreA/GreB, C-terminal domain"/>
    <property type="match status" value="1"/>
</dbReference>
<reference evidence="9" key="2">
    <citation type="journal article" date="2021" name="Microbiome">
        <title>Successional dynamics and alternative stable states in a saline activated sludge microbial community over 9 years.</title>
        <authorList>
            <person name="Wang Y."/>
            <person name="Ye J."/>
            <person name="Ju F."/>
            <person name="Liu L."/>
            <person name="Boyd J.A."/>
            <person name="Deng Y."/>
            <person name="Parks D.H."/>
            <person name="Jiang X."/>
            <person name="Yin X."/>
            <person name="Woodcroft B.J."/>
            <person name="Tyson G.W."/>
            <person name="Hugenholtz P."/>
            <person name="Polz M.F."/>
            <person name="Zhang T."/>
        </authorList>
    </citation>
    <scope>NUCLEOTIDE SEQUENCE</scope>
    <source>
        <strain evidence="9">HKST-UBA14</strain>
    </source>
</reference>
<dbReference type="GO" id="GO:0003746">
    <property type="term" value="F:translation elongation factor activity"/>
    <property type="evidence" value="ECO:0007669"/>
    <property type="project" value="UniProtKB-KW"/>
</dbReference>
<dbReference type="InterPro" id="IPR001437">
    <property type="entry name" value="Tscrpt_elong_fac_GreA/B_C"/>
</dbReference>
<evidence type="ECO:0000259" key="7">
    <source>
        <dbReference type="Pfam" id="PF01272"/>
    </source>
</evidence>
<evidence type="ECO:0000256" key="6">
    <source>
        <dbReference type="ARBA" id="ARBA00030776"/>
    </source>
</evidence>
<dbReference type="InterPro" id="IPR023459">
    <property type="entry name" value="Tscrpt_elong_fac_GreA/B_fam"/>
</dbReference>
<evidence type="ECO:0000313" key="10">
    <source>
        <dbReference type="Proteomes" id="UP000783287"/>
    </source>
</evidence>